<dbReference type="OrthoDB" id="9804336at2"/>
<dbReference type="NCBIfam" id="NF006899">
    <property type="entry name" value="PRK09382.1"/>
    <property type="match status" value="1"/>
</dbReference>
<proteinExistence type="inferred from homology"/>
<dbReference type="InterPro" id="IPR029044">
    <property type="entry name" value="Nucleotide-diphossugar_trans"/>
</dbReference>
<dbReference type="PROSITE" id="PS01295">
    <property type="entry name" value="ISPD"/>
    <property type="match status" value="1"/>
</dbReference>
<dbReference type="HAMAP" id="MF_00108">
    <property type="entry name" value="IspD"/>
    <property type="match status" value="1"/>
</dbReference>
<dbReference type="InterPro" id="IPR001228">
    <property type="entry name" value="IspD"/>
</dbReference>
<feature type="region of interest" description="2-C-methyl-D-erythritol 2,4-cyclodiphosphate synthase" evidence="14">
    <location>
        <begin position="239"/>
        <end position="404"/>
    </location>
</feature>
<accession>A0A7X3SNC3</accession>
<feature type="binding site" evidence="14">
    <location>
        <position position="279"/>
    </location>
    <ligand>
        <name>a divalent metal cation</name>
        <dbReference type="ChEBI" id="CHEBI:60240"/>
    </ligand>
</feature>
<evidence type="ECO:0000256" key="5">
    <source>
        <dbReference type="ARBA" id="ARBA00004787"/>
    </source>
</evidence>
<comment type="catalytic activity">
    <reaction evidence="2 14">
        <text>2-C-methyl-D-erythritol 4-phosphate + CTP + H(+) = 4-CDP-2-C-methyl-D-erythritol + diphosphate</text>
        <dbReference type="Rhea" id="RHEA:13429"/>
        <dbReference type="ChEBI" id="CHEBI:15378"/>
        <dbReference type="ChEBI" id="CHEBI:33019"/>
        <dbReference type="ChEBI" id="CHEBI:37563"/>
        <dbReference type="ChEBI" id="CHEBI:57823"/>
        <dbReference type="ChEBI" id="CHEBI:58262"/>
        <dbReference type="EC" id="2.7.7.60"/>
    </reaction>
</comment>
<comment type="catalytic activity">
    <reaction evidence="1 14">
        <text>4-CDP-2-C-methyl-D-erythritol 2-phosphate = 2-C-methyl-D-erythritol 2,4-cyclic diphosphate + CMP</text>
        <dbReference type="Rhea" id="RHEA:23864"/>
        <dbReference type="ChEBI" id="CHEBI:57919"/>
        <dbReference type="ChEBI" id="CHEBI:58483"/>
        <dbReference type="ChEBI" id="CHEBI:60377"/>
        <dbReference type="EC" id="4.6.1.12"/>
    </reaction>
</comment>
<feature type="site" description="Transition state stabilizer" evidence="14">
    <location>
        <position position="271"/>
    </location>
</feature>
<keyword evidence="17" id="KW-1185">Reference proteome</keyword>
<dbReference type="HAMAP" id="MF_01520">
    <property type="entry name" value="IspDF"/>
    <property type="match status" value="1"/>
</dbReference>
<sequence length="404" mass="43131">MAAVALIVAAGRGSRAGDGSPKQYRSLAGKPVLTRTLEAFLRHPKVGKTLVVIHPDDRDLYRRSIAVLPEGLSERLMPVAYGGETRQDSVRNGLEALSGLAPSSVLVHDAARPFVSGALIDRAVEAAEEWGAAVPGVAVTDTIKVVGPRSEVVSTPDRASLRAVQTPQAFDFASLLAAHRKATAADQRNFTDDGALAEWAGLTVHVFEGDSLNTKLTQAFDFPEAERRLRGLSMNYVTRFGTGFDVHAFGEGDHVWLGGIRVPHDRGAVAHSDGDVILHALTDAVLGALADGDIGTHFPPSDPQWRGASSDRFLAHAVALVQARGGLIDHLDATLLCEKPRLGPYREAMRQRIAEIAGLRLDQVSMKATTTERLGFTGRSEGIAAQAAATVRLPEPPREAPHES</sequence>
<evidence type="ECO:0000256" key="4">
    <source>
        <dbReference type="ARBA" id="ARBA00004709"/>
    </source>
</evidence>
<feature type="site" description="Transition state stabilizer" evidence="14">
    <location>
        <position position="22"/>
    </location>
</feature>
<keyword evidence="10 14" id="KW-0479">Metal-binding</keyword>
<dbReference type="CDD" id="cd02516">
    <property type="entry name" value="CDP-ME_synthetase"/>
    <property type="match status" value="1"/>
</dbReference>
<protein>
    <recommendedName>
        <fullName evidence="14">Bifunctional enzyme IspD/IspF</fullName>
    </recommendedName>
    <domain>
        <recommendedName>
            <fullName evidence="14">2-C-methyl-D-erythritol 4-phosphate cytidylyltransferase</fullName>
            <ecNumber evidence="14">2.7.7.60</ecNumber>
        </recommendedName>
        <alternativeName>
            <fullName evidence="14">4-diphosphocytidyl-2C-methyl-D-erythritol synthase</fullName>
        </alternativeName>
        <alternativeName>
            <fullName evidence="14">MEP cytidylyltransferase</fullName>
            <shortName evidence="14">MCT</shortName>
        </alternativeName>
    </domain>
    <domain>
        <recommendedName>
            <fullName evidence="14">2-C-methyl-D-erythritol 2,4-cyclodiphosphate synthase</fullName>
            <shortName evidence="14">MECDP-synthase</shortName>
            <shortName evidence="14">MECPP-synthase</shortName>
            <shortName evidence="14">MECPS</shortName>
            <ecNumber evidence="14">4.6.1.12</ecNumber>
        </recommendedName>
    </domain>
</protein>
<evidence type="ECO:0000256" key="1">
    <source>
        <dbReference type="ARBA" id="ARBA00000200"/>
    </source>
</evidence>
<keyword evidence="9 14" id="KW-0548">Nucleotidyltransferase</keyword>
<feature type="binding site" evidence="14">
    <location>
        <position position="247"/>
    </location>
    <ligand>
        <name>a divalent metal cation</name>
        <dbReference type="ChEBI" id="CHEBI:60240"/>
    </ligand>
</feature>
<evidence type="ECO:0000256" key="8">
    <source>
        <dbReference type="ARBA" id="ARBA00022679"/>
    </source>
</evidence>
<dbReference type="InterPro" id="IPR003526">
    <property type="entry name" value="MECDP_synthase"/>
</dbReference>
<comment type="caution">
    <text evidence="16">The sequence shown here is derived from an EMBL/GenBank/DDBJ whole genome shotgun (WGS) entry which is preliminary data.</text>
</comment>
<feature type="domain" description="2-C-methyl-D-erythritol 2,4-cyclodiphosphate synthase" evidence="15">
    <location>
        <begin position="239"/>
        <end position="391"/>
    </location>
</feature>
<comment type="similarity">
    <text evidence="6">Belongs to the IspF family.</text>
</comment>
<reference evidence="16 17" key="2">
    <citation type="submission" date="2020-01" db="EMBL/GenBank/DDBJ databases">
        <title>Microvirga sp. nov., an arsenate reduction bacterium isolated from Tibet hotspring sediments.</title>
        <authorList>
            <person name="Xian W.-D."/>
            <person name="Li W.-J."/>
        </authorList>
    </citation>
    <scope>NUCLEOTIDE SEQUENCE [LARGE SCALE GENOMIC DNA]</scope>
    <source>
        <strain evidence="16 17">KCTC 23863</strain>
    </source>
</reference>
<evidence type="ECO:0000256" key="10">
    <source>
        <dbReference type="ARBA" id="ARBA00022723"/>
    </source>
</evidence>
<dbReference type="UniPathway" id="UPA00056">
    <property type="reaction ID" value="UER00093"/>
</dbReference>
<feature type="binding site" evidence="14">
    <location>
        <begin position="245"/>
        <end position="247"/>
    </location>
    <ligand>
        <name>4-CDP-2-C-methyl-D-erythritol 2-phosphate</name>
        <dbReference type="ChEBI" id="CHEBI:57919"/>
    </ligand>
</feature>
<dbReference type="SUPFAM" id="SSF53448">
    <property type="entry name" value="Nucleotide-diphospho-sugar transferases"/>
    <property type="match status" value="1"/>
</dbReference>
<dbReference type="InterPro" id="IPR036571">
    <property type="entry name" value="MECDP_synthase_sf"/>
</dbReference>
<comment type="similarity">
    <text evidence="14">In the N-terminal section; belongs to the IspD/TarI cytidylyltransferase family. IspD subfamily.</text>
</comment>
<evidence type="ECO:0000256" key="7">
    <source>
        <dbReference type="ARBA" id="ARBA00009789"/>
    </source>
</evidence>
<organism evidence="16 17">
    <name type="scientific">Microvirga makkahensis</name>
    <dbReference type="NCBI Taxonomy" id="1128670"/>
    <lineage>
        <taxon>Bacteria</taxon>
        <taxon>Pseudomonadati</taxon>
        <taxon>Pseudomonadota</taxon>
        <taxon>Alphaproteobacteria</taxon>
        <taxon>Hyphomicrobiales</taxon>
        <taxon>Methylobacteriaceae</taxon>
        <taxon>Microvirga</taxon>
    </lineage>
</organism>
<keyword evidence="13 14" id="KW-0511">Multifunctional enzyme</keyword>
<evidence type="ECO:0000256" key="11">
    <source>
        <dbReference type="ARBA" id="ARBA00023229"/>
    </source>
</evidence>
<dbReference type="Gene3D" id="3.90.550.10">
    <property type="entry name" value="Spore Coat Polysaccharide Biosynthesis Protein SpsA, Chain A"/>
    <property type="match status" value="1"/>
</dbReference>
<dbReference type="GO" id="GO:0019288">
    <property type="term" value="P:isopentenyl diphosphate biosynthetic process, methylerythritol 4-phosphate pathway"/>
    <property type="evidence" value="ECO:0007669"/>
    <property type="project" value="UniProtKB-UniRule"/>
</dbReference>
<dbReference type="InterPro" id="IPR018294">
    <property type="entry name" value="ISPD_synthase_CS"/>
</dbReference>
<dbReference type="NCBIfam" id="TIGR00453">
    <property type="entry name" value="ispD"/>
    <property type="match status" value="1"/>
</dbReference>
<keyword evidence="8 14" id="KW-0808">Transferase</keyword>
<evidence type="ECO:0000256" key="6">
    <source>
        <dbReference type="ARBA" id="ARBA00008480"/>
    </source>
</evidence>
<dbReference type="Proteomes" id="UP000436483">
    <property type="component" value="Unassembled WGS sequence"/>
</dbReference>
<evidence type="ECO:0000259" key="15">
    <source>
        <dbReference type="Pfam" id="PF02542"/>
    </source>
</evidence>
<dbReference type="EMBL" id="WURB01000003">
    <property type="protein sequence ID" value="MXQ10909.1"/>
    <property type="molecule type" value="Genomic_DNA"/>
</dbReference>
<evidence type="ECO:0000256" key="12">
    <source>
        <dbReference type="ARBA" id="ARBA00023239"/>
    </source>
</evidence>
<comment type="caution">
    <text evidence="14">Lacks conserved residue(s) required for the propagation of feature annotation.</text>
</comment>
<dbReference type="PANTHER" id="PTHR43181:SF1">
    <property type="entry name" value="2-C-METHYL-D-ERYTHRITOL 2,4-CYCLODIPHOSPHATE SYNTHASE, CHLOROPLASTIC"/>
    <property type="match status" value="1"/>
</dbReference>
<feature type="binding site" evidence="14">
    <location>
        <begin position="293"/>
        <end position="295"/>
    </location>
    <ligand>
        <name>4-CDP-2-C-methyl-D-erythritol 2-phosphate</name>
        <dbReference type="ChEBI" id="CHEBI:57919"/>
    </ligand>
</feature>
<reference evidence="16 17" key="1">
    <citation type="submission" date="2019-12" db="EMBL/GenBank/DDBJ databases">
        <authorList>
            <person name="Yuan C.-G."/>
        </authorList>
    </citation>
    <scope>NUCLEOTIDE SEQUENCE [LARGE SCALE GENOMIC DNA]</scope>
    <source>
        <strain evidence="16 17">KCTC 23863</strain>
    </source>
</reference>
<evidence type="ECO:0000313" key="16">
    <source>
        <dbReference type="EMBL" id="MXQ10909.1"/>
    </source>
</evidence>
<dbReference type="Gene3D" id="3.30.1330.50">
    <property type="entry name" value="2-C-methyl-D-erythritol 2,4-cyclodiphosphate synthase"/>
    <property type="match status" value="1"/>
</dbReference>
<dbReference type="EC" id="2.7.7.60" evidence="14"/>
<feature type="binding site" evidence="14">
    <location>
        <begin position="369"/>
        <end position="372"/>
    </location>
    <ligand>
        <name>4-CDP-2-C-methyl-D-erythritol 2-phosphate</name>
        <dbReference type="ChEBI" id="CHEBI:57919"/>
    </ligand>
</feature>
<dbReference type="InterPro" id="IPR034683">
    <property type="entry name" value="IspD/TarI"/>
</dbReference>
<feature type="site" description="Positions MEP for the nucleophilic attack" evidence="14">
    <location>
        <position position="158"/>
    </location>
</feature>
<comment type="function">
    <text evidence="14">Bifunctional enzyme that catalyzes the formation of 4-diphosphocytidyl-2-C-methyl-D-erythritol from CTP and 2-C-methyl-D-erythritol 4-phosphate (MEP) (IspD), and catalyzes the conversion of 4-diphosphocytidyl-2-C-methyl-D-erythritol 2-phosphate (CDP-ME2P) to 2-C-methyl-D-erythritol 2,4-cyclodiphosphate (ME-CPP) with a corresponding release of cytidine 5-monophosphate (CMP) (IspF).</text>
</comment>
<feature type="site" description="Transition state stabilizer" evidence="14">
    <location>
        <position position="15"/>
    </location>
</feature>
<dbReference type="RefSeq" id="WP_160883515.1">
    <property type="nucleotide sequence ID" value="NZ_WURB01000003.1"/>
</dbReference>
<evidence type="ECO:0000256" key="3">
    <source>
        <dbReference type="ARBA" id="ARBA00001968"/>
    </source>
</evidence>
<name>A0A7X3SNC3_9HYPH</name>
<gene>
    <name evidence="14" type="primary">ispDF</name>
    <name evidence="16" type="ORF">GR328_05490</name>
</gene>
<comment type="cofactor">
    <cofactor evidence="3 14">
        <name>a divalent metal cation</name>
        <dbReference type="ChEBI" id="CHEBI:60240"/>
    </cofactor>
</comment>
<dbReference type="SUPFAM" id="SSF69765">
    <property type="entry name" value="IpsF-like"/>
    <property type="match status" value="1"/>
</dbReference>
<dbReference type="PANTHER" id="PTHR43181">
    <property type="entry name" value="2-C-METHYL-D-ERYTHRITOL 2,4-CYCLODIPHOSPHATE SYNTHASE, CHLOROPLASTIC"/>
    <property type="match status" value="1"/>
</dbReference>
<comment type="pathway">
    <text evidence="5 14">Isoprenoid biosynthesis; isopentenyl diphosphate biosynthesis via DXP pathway; isopentenyl diphosphate from 1-deoxy-D-xylulose 5-phosphate: step 2/6.</text>
</comment>
<dbReference type="Pfam" id="PF02542">
    <property type="entry name" value="YgbB"/>
    <property type="match status" value="1"/>
</dbReference>
<keyword evidence="12 14" id="KW-0456">Lyase</keyword>
<dbReference type="InterPro" id="IPR020555">
    <property type="entry name" value="MECDP_synthase_CS"/>
</dbReference>
<feature type="region of interest" description="2-C-methyl-D-erythritol 4-phosphate cytidylyltransferase" evidence="14">
    <location>
        <begin position="1"/>
        <end position="238"/>
    </location>
</feature>
<keyword evidence="11 14" id="KW-0414">Isoprene biosynthesis</keyword>
<dbReference type="Pfam" id="PF01128">
    <property type="entry name" value="IspD"/>
    <property type="match status" value="1"/>
</dbReference>
<feature type="site" description="Positions MEP for the nucleophilic attack" evidence="14">
    <location>
        <position position="215"/>
    </location>
</feature>
<evidence type="ECO:0000256" key="13">
    <source>
        <dbReference type="ARBA" id="ARBA00023268"/>
    </source>
</evidence>
<dbReference type="HAMAP" id="MF_00107">
    <property type="entry name" value="IspF"/>
    <property type="match status" value="1"/>
</dbReference>
<dbReference type="NCBIfam" id="TIGR00151">
    <property type="entry name" value="ispF"/>
    <property type="match status" value="1"/>
</dbReference>
<dbReference type="CDD" id="cd00554">
    <property type="entry name" value="MECDP_synthase"/>
    <property type="match status" value="1"/>
</dbReference>
<comment type="pathway">
    <text evidence="4 14">Isoprenoid biosynthesis; isopentenyl diphosphate biosynthesis via DXP pathway; isopentenyl diphosphate from 1-deoxy-D-xylulose 5-phosphate: step 4/6.</text>
</comment>
<feature type="binding site" evidence="14">
    <location>
        <position position="376"/>
    </location>
    <ligand>
        <name>4-CDP-2-C-methyl-D-erythritol 2-phosphate</name>
        <dbReference type="ChEBI" id="CHEBI:57919"/>
    </ligand>
</feature>
<feature type="binding site" evidence="14">
    <location>
        <begin position="271"/>
        <end position="272"/>
    </location>
    <ligand>
        <name>4-CDP-2-C-methyl-D-erythritol 2-phosphate</name>
        <dbReference type="ChEBI" id="CHEBI:57919"/>
    </ligand>
</feature>
<dbReference type="FunFam" id="3.90.550.10:FF:000003">
    <property type="entry name" value="2-C-methyl-D-erythritol 4-phosphate cytidylyltransferase"/>
    <property type="match status" value="1"/>
</dbReference>
<comment type="similarity">
    <text evidence="14">In the C-terminal section; belongs to the IspF family.</text>
</comment>
<dbReference type="GO" id="GO:0008685">
    <property type="term" value="F:2-C-methyl-D-erythritol 2,4-cyclodiphosphate synthase activity"/>
    <property type="evidence" value="ECO:0007669"/>
    <property type="project" value="UniProtKB-UniRule"/>
</dbReference>
<dbReference type="PROSITE" id="PS01350">
    <property type="entry name" value="ISPF"/>
    <property type="match status" value="1"/>
</dbReference>
<evidence type="ECO:0000256" key="2">
    <source>
        <dbReference type="ARBA" id="ARBA00001282"/>
    </source>
</evidence>
<evidence type="ECO:0000256" key="14">
    <source>
        <dbReference type="HAMAP-Rule" id="MF_01520"/>
    </source>
</evidence>
<feature type="site" description="Transition state stabilizer" evidence="14">
    <location>
        <position position="370"/>
    </location>
</feature>
<dbReference type="GO" id="GO:0050518">
    <property type="term" value="F:2-C-methyl-D-erythritol 4-phosphate cytidylyltransferase activity"/>
    <property type="evidence" value="ECO:0007669"/>
    <property type="project" value="UniProtKB-UniRule"/>
</dbReference>
<dbReference type="EC" id="4.6.1.12" evidence="14"/>
<evidence type="ECO:0000256" key="9">
    <source>
        <dbReference type="ARBA" id="ARBA00022695"/>
    </source>
</evidence>
<dbReference type="GO" id="GO:0046872">
    <property type="term" value="F:metal ion binding"/>
    <property type="evidence" value="ECO:0007669"/>
    <property type="project" value="UniProtKB-KW"/>
</dbReference>
<comment type="similarity">
    <text evidence="7">Belongs to the IspD/TarI cytidylyltransferase family. IspD subfamily.</text>
</comment>
<feature type="binding site" evidence="14">
    <location>
        <position position="245"/>
    </location>
    <ligand>
        <name>a divalent metal cation</name>
        <dbReference type="ChEBI" id="CHEBI:60240"/>
    </ligand>
</feature>
<feature type="binding site" evidence="14">
    <location>
        <position position="379"/>
    </location>
    <ligand>
        <name>4-CDP-2-C-methyl-D-erythritol 2-phosphate</name>
        <dbReference type="ChEBI" id="CHEBI:57919"/>
    </ligand>
</feature>
<dbReference type="AlphaFoldDB" id="A0A7X3SNC3"/>
<evidence type="ECO:0000313" key="17">
    <source>
        <dbReference type="Proteomes" id="UP000436483"/>
    </source>
</evidence>
<dbReference type="InterPro" id="IPR026596">
    <property type="entry name" value="IspD/F"/>
</dbReference>
<dbReference type="GO" id="GO:0016114">
    <property type="term" value="P:terpenoid biosynthetic process"/>
    <property type="evidence" value="ECO:0007669"/>
    <property type="project" value="InterPro"/>
</dbReference>